<keyword evidence="1" id="KW-0812">Transmembrane</keyword>
<dbReference type="Proteomes" id="UP000011689">
    <property type="component" value="Unassembled WGS sequence"/>
</dbReference>
<keyword evidence="1" id="KW-0472">Membrane</keyword>
<organism evidence="2 3">
    <name type="scientific">Halorubrum hochstenium ATCC 700873</name>
    <dbReference type="NCBI Taxonomy" id="1227481"/>
    <lineage>
        <taxon>Archaea</taxon>
        <taxon>Methanobacteriati</taxon>
        <taxon>Methanobacteriota</taxon>
        <taxon>Stenosarchaea group</taxon>
        <taxon>Halobacteria</taxon>
        <taxon>Halobacteriales</taxon>
        <taxon>Haloferacaceae</taxon>
        <taxon>Halorubrum</taxon>
    </lineage>
</organism>
<proteinExistence type="predicted"/>
<dbReference type="GeneID" id="72713587"/>
<gene>
    <name evidence="2" type="ORF">C467_09841</name>
</gene>
<dbReference type="EMBL" id="AOJO01000045">
    <property type="protein sequence ID" value="ELZ55018.1"/>
    <property type="molecule type" value="Genomic_DNA"/>
</dbReference>
<evidence type="ECO:0000256" key="1">
    <source>
        <dbReference type="SAM" id="Phobius"/>
    </source>
</evidence>
<dbReference type="AlphaFoldDB" id="M0F6V3"/>
<name>M0F6V3_9EURY</name>
<keyword evidence="3" id="KW-1185">Reference proteome</keyword>
<feature type="transmembrane region" description="Helical" evidence="1">
    <location>
        <begin position="44"/>
        <end position="62"/>
    </location>
</feature>
<dbReference type="PATRIC" id="fig|1227481.4.peg.1936"/>
<protein>
    <submittedName>
        <fullName evidence="2">Uncharacterized protein</fullName>
    </submittedName>
</protein>
<evidence type="ECO:0000313" key="2">
    <source>
        <dbReference type="EMBL" id="ELZ55018.1"/>
    </source>
</evidence>
<feature type="transmembrane region" description="Helical" evidence="1">
    <location>
        <begin position="12"/>
        <end position="38"/>
    </location>
</feature>
<dbReference type="STRING" id="1227481.C467_09841"/>
<sequence length="80" mass="8449">MSDQFLSDGRLLWPVWSLGALLSASLVAEGTLLAFGVVTAPDGYWTGAVSSVVSLGGVGYALHRLPKSDLSVDRYSRIGH</sequence>
<evidence type="ECO:0000313" key="3">
    <source>
        <dbReference type="Proteomes" id="UP000011689"/>
    </source>
</evidence>
<reference evidence="2 3" key="1">
    <citation type="journal article" date="2014" name="PLoS Genet.">
        <title>Phylogenetically driven sequencing of extremely halophilic archaea reveals strategies for static and dynamic osmo-response.</title>
        <authorList>
            <person name="Becker E.A."/>
            <person name="Seitzer P.M."/>
            <person name="Tritt A."/>
            <person name="Larsen D."/>
            <person name="Krusor M."/>
            <person name="Yao A.I."/>
            <person name="Wu D."/>
            <person name="Madern D."/>
            <person name="Eisen J.A."/>
            <person name="Darling A.E."/>
            <person name="Facciotti M.T."/>
        </authorList>
    </citation>
    <scope>NUCLEOTIDE SEQUENCE [LARGE SCALE GENOMIC DNA]</scope>
    <source>
        <strain evidence="2 3">ATCC 700873</strain>
    </source>
</reference>
<comment type="caution">
    <text evidence="2">The sequence shown here is derived from an EMBL/GenBank/DDBJ whole genome shotgun (WGS) entry which is preliminary data.</text>
</comment>
<dbReference type="RefSeq" id="WP_008584648.1">
    <property type="nucleotide sequence ID" value="NZ_AOJO01000045.1"/>
</dbReference>
<keyword evidence="1" id="KW-1133">Transmembrane helix</keyword>
<accession>M0F6V3</accession>